<proteinExistence type="predicted"/>
<dbReference type="EMBL" id="PEYU01000030">
    <property type="protein sequence ID" value="PIS22483.1"/>
    <property type="molecule type" value="Genomic_DNA"/>
</dbReference>
<gene>
    <name evidence="1" type="ORF">COT50_01710</name>
</gene>
<comment type="caution">
    <text evidence="1">The sequence shown here is derived from an EMBL/GenBank/DDBJ whole genome shotgun (WGS) entry which is preliminary data.</text>
</comment>
<evidence type="ECO:0000313" key="2">
    <source>
        <dbReference type="Proteomes" id="UP000231252"/>
    </source>
</evidence>
<evidence type="ECO:0000313" key="1">
    <source>
        <dbReference type="EMBL" id="PIS22483.1"/>
    </source>
</evidence>
<protein>
    <submittedName>
        <fullName evidence="1">Uncharacterized protein</fullName>
    </submittedName>
</protein>
<sequence>MEKPYLRKLEDVGVFEIWEVDGMYVRSNLNREFTNFGQHFRFPFIPKHQFWIDEENSNNETTYYVNHMLVEWHLMDRGADYDTAITKADKQEQAERKKSALMEKVRTEITSTNTKIPKEVYVHKLTGSESPQIWIVNGELVRDLYFIDFTEGGHHFVYDFVPYNKVWLDNDLVPAEREFVLLHELHERYLMFKGMDYNHAHNSSSYIEYQCRCNPGLLSKSLEKEITNNALIKPEFVSAIA</sequence>
<dbReference type="AlphaFoldDB" id="A0A2H0XC29"/>
<name>A0A2H0XC29_UNCKA</name>
<organism evidence="1 2">
    <name type="scientific">candidate division WWE3 bacterium CG08_land_8_20_14_0_20_41_10</name>
    <dbReference type="NCBI Taxonomy" id="1975085"/>
    <lineage>
        <taxon>Bacteria</taxon>
        <taxon>Katanobacteria</taxon>
    </lineage>
</organism>
<dbReference type="Proteomes" id="UP000231252">
    <property type="component" value="Unassembled WGS sequence"/>
</dbReference>
<reference evidence="2" key="1">
    <citation type="submission" date="2017-09" db="EMBL/GenBank/DDBJ databases">
        <title>Depth-based differentiation of microbial function through sediment-hosted aquifers and enrichment of novel symbionts in the deep terrestrial subsurface.</title>
        <authorList>
            <person name="Probst A.J."/>
            <person name="Ladd B."/>
            <person name="Jarett J.K."/>
            <person name="Geller-Mcgrath D.E."/>
            <person name="Sieber C.M.K."/>
            <person name="Emerson J.B."/>
            <person name="Anantharaman K."/>
            <person name="Thomas B.C."/>
            <person name="Malmstrom R."/>
            <person name="Stieglmeier M."/>
            <person name="Klingl A."/>
            <person name="Woyke T."/>
            <person name="Ryan C.M."/>
            <person name="Banfield J.F."/>
        </authorList>
    </citation>
    <scope>NUCLEOTIDE SEQUENCE [LARGE SCALE GENOMIC DNA]</scope>
</reference>
<accession>A0A2H0XC29</accession>